<accession>X7YJB1</accession>
<reference evidence="2" key="1">
    <citation type="submission" date="2014-01" db="EMBL/GenBank/DDBJ databases">
        <authorList>
            <person name="Brown-Elliot B."/>
            <person name="Wallace R."/>
            <person name="Lenaerts A."/>
            <person name="Ordway D."/>
            <person name="DeGroote M.A."/>
            <person name="Parker T."/>
            <person name="Sizemore C."/>
            <person name="Tallon L.J."/>
            <person name="Sadzewicz L.K."/>
            <person name="Sengamalay N."/>
            <person name="Fraser C.M."/>
            <person name="Hine E."/>
            <person name="Shefchek K.A."/>
            <person name="Das S.P."/>
            <person name="Tettelin H."/>
        </authorList>
    </citation>
    <scope>NUCLEOTIDE SEQUENCE [LARGE SCALE GENOMIC DNA]</scope>
    <source>
        <strain evidence="2">4042</strain>
    </source>
</reference>
<name>X7YJB1_MYCXE</name>
<protein>
    <submittedName>
        <fullName evidence="2">Uncharacterized protein</fullName>
    </submittedName>
</protein>
<comment type="caution">
    <text evidence="2">The sequence shown here is derived from an EMBL/GenBank/DDBJ whole genome shotgun (WGS) entry which is preliminary data.</text>
</comment>
<evidence type="ECO:0000313" key="2">
    <source>
        <dbReference type="EMBL" id="EUA06618.1"/>
    </source>
</evidence>
<dbReference type="EMBL" id="JAOB01000093">
    <property type="protein sequence ID" value="EUA06618.1"/>
    <property type="molecule type" value="Genomic_DNA"/>
</dbReference>
<organism evidence="2">
    <name type="scientific">Mycobacterium xenopi 4042</name>
    <dbReference type="NCBI Taxonomy" id="1299334"/>
    <lineage>
        <taxon>Bacteria</taxon>
        <taxon>Bacillati</taxon>
        <taxon>Actinomycetota</taxon>
        <taxon>Actinomycetes</taxon>
        <taxon>Mycobacteriales</taxon>
        <taxon>Mycobacteriaceae</taxon>
        <taxon>Mycobacterium</taxon>
    </lineage>
</organism>
<sequence>MAGLPSPTIATKPPVYGRISMSSAVLNITSSTGRRGTTAQLVGSTHSGWSLQRIPTGNGITTSTPAARNIASSPTPDSIKR</sequence>
<feature type="region of interest" description="Disordered" evidence="1">
    <location>
        <begin position="37"/>
        <end position="81"/>
    </location>
</feature>
<dbReference type="AlphaFoldDB" id="X7YJB1"/>
<evidence type="ECO:0000256" key="1">
    <source>
        <dbReference type="SAM" id="MobiDB-lite"/>
    </source>
</evidence>
<gene>
    <name evidence="2" type="ORF">I553_0769</name>
</gene>
<dbReference type="PATRIC" id="fig|1299334.3.peg.10345"/>
<proteinExistence type="predicted"/>